<dbReference type="SUPFAM" id="SSF47459">
    <property type="entry name" value="HLH, helix-loop-helix DNA-binding domain"/>
    <property type="match status" value="1"/>
</dbReference>
<organism evidence="7 8">
    <name type="scientific">Quillaja saponaria</name>
    <name type="common">Soap bark tree</name>
    <dbReference type="NCBI Taxonomy" id="32244"/>
    <lineage>
        <taxon>Eukaryota</taxon>
        <taxon>Viridiplantae</taxon>
        <taxon>Streptophyta</taxon>
        <taxon>Embryophyta</taxon>
        <taxon>Tracheophyta</taxon>
        <taxon>Spermatophyta</taxon>
        <taxon>Magnoliopsida</taxon>
        <taxon>eudicotyledons</taxon>
        <taxon>Gunneridae</taxon>
        <taxon>Pentapetalae</taxon>
        <taxon>rosids</taxon>
        <taxon>fabids</taxon>
        <taxon>Fabales</taxon>
        <taxon>Quillajaceae</taxon>
        <taxon>Quillaja</taxon>
    </lineage>
</organism>
<dbReference type="InterPro" id="IPR036638">
    <property type="entry name" value="HLH_DNA-bd_sf"/>
</dbReference>
<keyword evidence="3" id="KW-0238">DNA-binding</keyword>
<feature type="domain" description="BHLH" evidence="6">
    <location>
        <begin position="66"/>
        <end position="118"/>
    </location>
</feature>
<dbReference type="KEGG" id="qsa:O6P43_010067"/>
<reference evidence="7" key="1">
    <citation type="journal article" date="2023" name="Science">
        <title>Elucidation of the pathway for biosynthesis of saponin adjuvants from the soapbark tree.</title>
        <authorList>
            <person name="Reed J."/>
            <person name="Orme A."/>
            <person name="El-Demerdash A."/>
            <person name="Owen C."/>
            <person name="Martin L.B.B."/>
            <person name="Misra R.C."/>
            <person name="Kikuchi S."/>
            <person name="Rejzek M."/>
            <person name="Martin A.C."/>
            <person name="Harkess A."/>
            <person name="Leebens-Mack J."/>
            <person name="Louveau T."/>
            <person name="Stephenson M.J."/>
            <person name="Osbourn A."/>
        </authorList>
    </citation>
    <scope>NUCLEOTIDE SEQUENCE</scope>
    <source>
        <strain evidence="7">S10</strain>
    </source>
</reference>
<evidence type="ECO:0000259" key="6">
    <source>
        <dbReference type="PROSITE" id="PS50888"/>
    </source>
</evidence>
<dbReference type="AlphaFoldDB" id="A0AAD7PZS8"/>
<dbReference type="GO" id="GO:0000977">
    <property type="term" value="F:RNA polymerase II transcription regulatory region sequence-specific DNA binding"/>
    <property type="evidence" value="ECO:0007669"/>
    <property type="project" value="TreeGrafter"/>
</dbReference>
<name>A0AAD7PZS8_QUISA</name>
<dbReference type="GO" id="GO:0046983">
    <property type="term" value="F:protein dimerization activity"/>
    <property type="evidence" value="ECO:0007669"/>
    <property type="project" value="InterPro"/>
</dbReference>
<dbReference type="InterPro" id="IPR011598">
    <property type="entry name" value="bHLH_dom"/>
</dbReference>
<dbReference type="PROSITE" id="PS50888">
    <property type="entry name" value="BHLH"/>
    <property type="match status" value="1"/>
</dbReference>
<dbReference type="PANTHER" id="PTHR13935:SF41">
    <property type="entry name" value="TRANSCRIPTION FACTOR ORG2-RELATED"/>
    <property type="match status" value="1"/>
</dbReference>
<proteinExistence type="predicted"/>
<dbReference type="GO" id="GO:0090575">
    <property type="term" value="C:RNA polymerase II transcription regulator complex"/>
    <property type="evidence" value="ECO:0007669"/>
    <property type="project" value="TreeGrafter"/>
</dbReference>
<dbReference type="InterPro" id="IPR015660">
    <property type="entry name" value="MASH1/Ascl1a-like"/>
</dbReference>
<evidence type="ECO:0000256" key="5">
    <source>
        <dbReference type="ARBA" id="ARBA00023242"/>
    </source>
</evidence>
<dbReference type="SMART" id="SM00353">
    <property type="entry name" value="HLH"/>
    <property type="match status" value="1"/>
</dbReference>
<protein>
    <submittedName>
        <fullName evidence="7">Transcription factor ORG2-like</fullName>
    </submittedName>
</protein>
<evidence type="ECO:0000256" key="1">
    <source>
        <dbReference type="ARBA" id="ARBA00004123"/>
    </source>
</evidence>
<comment type="subcellular location">
    <subcellularLocation>
        <location evidence="1">Nucleus</location>
    </subcellularLocation>
</comment>
<dbReference type="FunFam" id="4.10.280.10:FF:000074">
    <property type="entry name" value="Transcription factor ORG2"/>
    <property type="match status" value="1"/>
</dbReference>
<evidence type="ECO:0000256" key="4">
    <source>
        <dbReference type="ARBA" id="ARBA00023163"/>
    </source>
</evidence>
<keyword evidence="5" id="KW-0539">Nucleus</keyword>
<keyword evidence="4" id="KW-0804">Transcription</keyword>
<sequence>MLALSSVPDPLFSNNINGWPLDEPRSHDHNYYANNYKAIHQQVDQLESERSTPTAISGGDTHMAVKKKLNHNASERDRRKKVNCLYSSLRSLLPSADQMKKLSIPATVSRALKYIPELQQQVEELINKKEEVLLRISKQGVVDNKELLERKNSSSTRNCLSVASASRLSENEVVIQISMIHTTSLSEILVEKTCRLDSEVLNKKLLSIYEKRDGIF</sequence>
<evidence type="ECO:0000256" key="2">
    <source>
        <dbReference type="ARBA" id="ARBA00023015"/>
    </source>
</evidence>
<accession>A0AAD7PZS8</accession>
<gene>
    <name evidence="7" type="ORF">O6P43_010067</name>
</gene>
<dbReference type="Pfam" id="PF00010">
    <property type="entry name" value="HLH"/>
    <property type="match status" value="1"/>
</dbReference>
<dbReference type="GO" id="GO:0010106">
    <property type="term" value="P:cellular response to iron ion starvation"/>
    <property type="evidence" value="ECO:0007669"/>
    <property type="project" value="UniProtKB-ARBA"/>
</dbReference>
<evidence type="ECO:0000313" key="8">
    <source>
        <dbReference type="Proteomes" id="UP001163823"/>
    </source>
</evidence>
<evidence type="ECO:0000256" key="3">
    <source>
        <dbReference type="ARBA" id="ARBA00023125"/>
    </source>
</evidence>
<keyword evidence="2" id="KW-0805">Transcription regulation</keyword>
<dbReference type="PANTHER" id="PTHR13935">
    <property type="entry name" value="ACHAETE-SCUTE TRANSCRIPTION FACTOR-RELATED"/>
    <property type="match status" value="1"/>
</dbReference>
<dbReference type="CDD" id="cd18914">
    <property type="entry name" value="bHLH_AtORG2_like"/>
    <property type="match status" value="1"/>
</dbReference>
<comment type="caution">
    <text evidence="7">The sequence shown here is derived from an EMBL/GenBank/DDBJ whole genome shotgun (WGS) entry which is preliminary data.</text>
</comment>
<dbReference type="Proteomes" id="UP001163823">
    <property type="component" value="Chromosome 4"/>
</dbReference>
<dbReference type="EMBL" id="JARAOO010000004">
    <property type="protein sequence ID" value="KAJ7972133.1"/>
    <property type="molecule type" value="Genomic_DNA"/>
</dbReference>
<dbReference type="GO" id="GO:0000981">
    <property type="term" value="F:DNA-binding transcription factor activity, RNA polymerase II-specific"/>
    <property type="evidence" value="ECO:0007669"/>
    <property type="project" value="TreeGrafter"/>
</dbReference>
<dbReference type="Gene3D" id="4.10.280.10">
    <property type="entry name" value="Helix-loop-helix DNA-binding domain"/>
    <property type="match status" value="1"/>
</dbReference>
<keyword evidence="8" id="KW-1185">Reference proteome</keyword>
<evidence type="ECO:0000313" key="7">
    <source>
        <dbReference type="EMBL" id="KAJ7972133.1"/>
    </source>
</evidence>